<dbReference type="RefSeq" id="WP_327608357.1">
    <property type="nucleotide sequence ID" value="NZ_JARZFX010000008.1"/>
</dbReference>
<dbReference type="Proteomes" id="UP001335737">
    <property type="component" value="Unassembled WGS sequence"/>
</dbReference>
<dbReference type="EMBL" id="JARZFX010000008">
    <property type="protein sequence ID" value="MEC5424799.1"/>
    <property type="molecule type" value="Genomic_DNA"/>
</dbReference>
<proteinExistence type="predicted"/>
<reference evidence="1 2" key="1">
    <citation type="journal article" date="2024" name="Int. J. Syst. Evol. Microbiol.">
        <title>Virgibacillus tibetensis sp. nov., isolated from salt lake on the Tibetan Plateau of China.</title>
        <authorList>
            <person name="Phurbu D."/>
            <person name="Liu Z.-X."/>
            <person name="Wang R."/>
            <person name="Zheng Y.-Y."/>
            <person name="Liu H.-C."/>
            <person name="Zhou Y.-G."/>
            <person name="Yu Y.-J."/>
            <person name="Li A.-H."/>
        </authorList>
    </citation>
    <scope>NUCLEOTIDE SEQUENCE [LARGE SCALE GENOMIC DNA]</scope>
    <source>
        <strain evidence="1 2">C22-A2</strain>
    </source>
</reference>
<evidence type="ECO:0008006" key="3">
    <source>
        <dbReference type="Google" id="ProtNLM"/>
    </source>
</evidence>
<keyword evidence="2" id="KW-1185">Reference proteome</keyword>
<comment type="caution">
    <text evidence="1">The sequence shown here is derived from an EMBL/GenBank/DDBJ whole genome shotgun (WGS) entry which is preliminary data.</text>
</comment>
<evidence type="ECO:0000313" key="2">
    <source>
        <dbReference type="Proteomes" id="UP001335737"/>
    </source>
</evidence>
<name>A0ABU6KHK4_9BACI</name>
<sequence>MDVWYVSYGSNLCEDRFMCYINGDIPHGSETRELGCIDKTAPKRSVLAELPYPLYFAKERSKWGTGGVAFIGHDPIESERTLGRKYLITDEQFSEIVAQENKQPGLEIDLQRVIREGSLTITEGWYGTIIYLGEEVGFPMFTFTANTPMDEAIFSKPSEAYITTIGRGLTELGLNEEEVKDYFLHKRGIEGNFTSDTLPFGI</sequence>
<evidence type="ECO:0000313" key="1">
    <source>
        <dbReference type="EMBL" id="MEC5424799.1"/>
    </source>
</evidence>
<protein>
    <recommendedName>
        <fullName evidence="3">Histone deacetylase</fullName>
    </recommendedName>
</protein>
<organism evidence="1 2">
    <name type="scientific">Virgibacillus tibetensis</name>
    <dbReference type="NCBI Taxonomy" id="3042313"/>
    <lineage>
        <taxon>Bacteria</taxon>
        <taxon>Bacillati</taxon>
        <taxon>Bacillota</taxon>
        <taxon>Bacilli</taxon>
        <taxon>Bacillales</taxon>
        <taxon>Bacillaceae</taxon>
        <taxon>Virgibacillus</taxon>
    </lineage>
</organism>
<dbReference type="Gene3D" id="3.10.490.10">
    <property type="entry name" value="Gamma-glutamyl cyclotransferase-like"/>
    <property type="match status" value="1"/>
</dbReference>
<accession>A0ABU6KHK4</accession>
<gene>
    <name evidence="1" type="ORF">QGM71_15035</name>
</gene>